<evidence type="ECO:0000256" key="3">
    <source>
        <dbReference type="ARBA" id="ARBA00022989"/>
    </source>
</evidence>
<evidence type="ECO:0000256" key="1">
    <source>
        <dbReference type="ARBA" id="ARBA00004141"/>
    </source>
</evidence>
<organism evidence="7">
    <name type="scientific">Euplotes harpa</name>
    <dbReference type="NCBI Taxonomy" id="151035"/>
    <lineage>
        <taxon>Eukaryota</taxon>
        <taxon>Sar</taxon>
        <taxon>Alveolata</taxon>
        <taxon>Ciliophora</taxon>
        <taxon>Intramacronucleata</taxon>
        <taxon>Spirotrichea</taxon>
        <taxon>Hypotrichia</taxon>
        <taxon>Euplotida</taxon>
        <taxon>Euplotidae</taxon>
        <taxon>Euplotes</taxon>
    </lineage>
</organism>
<keyword evidence="3 5" id="KW-1133">Transmembrane helix</keyword>
<evidence type="ECO:0000256" key="2">
    <source>
        <dbReference type="ARBA" id="ARBA00022692"/>
    </source>
</evidence>
<reference evidence="7" key="1">
    <citation type="submission" date="2021-01" db="EMBL/GenBank/DDBJ databases">
        <authorList>
            <person name="Corre E."/>
            <person name="Pelletier E."/>
            <person name="Niang G."/>
            <person name="Scheremetjew M."/>
            <person name="Finn R."/>
            <person name="Kale V."/>
            <person name="Holt S."/>
            <person name="Cochrane G."/>
            <person name="Meng A."/>
            <person name="Brown T."/>
            <person name="Cohen L."/>
        </authorList>
    </citation>
    <scope>NUCLEOTIDE SEQUENCE</scope>
    <source>
        <strain evidence="7">FSP1.4</strain>
    </source>
</reference>
<evidence type="ECO:0000313" key="6">
    <source>
        <dbReference type="EMBL" id="CAE0343276.1"/>
    </source>
</evidence>
<dbReference type="InterPro" id="IPR006214">
    <property type="entry name" value="Bax_inhibitor_1-related"/>
</dbReference>
<keyword evidence="2 5" id="KW-0812">Transmembrane</keyword>
<dbReference type="EMBL" id="HBII01004814">
    <property type="protein sequence ID" value="CAE0343277.1"/>
    <property type="molecule type" value="Transcribed_RNA"/>
</dbReference>
<sequence>MTCCVVGALTYYAFVTKNDFTVLGSFLLVLCTSLLLTMVLCFVFHSRFLRILYCGLAIMLLGFYLIVDTQMLRGNSTVAFSEDDYIIAALLIYSDIINLFIQILALLAESKD</sequence>
<protein>
    <submittedName>
        <fullName evidence="7">Uncharacterized protein</fullName>
    </submittedName>
</protein>
<proteinExistence type="inferred from homology"/>
<dbReference type="PANTHER" id="PTHR23291">
    <property type="entry name" value="BAX INHIBITOR-RELATED"/>
    <property type="match status" value="1"/>
</dbReference>
<dbReference type="AlphaFoldDB" id="A0A7S3J3A4"/>
<comment type="subcellular location">
    <subcellularLocation>
        <location evidence="1">Membrane</location>
        <topology evidence="1">Multi-pass membrane protein</topology>
    </subcellularLocation>
</comment>
<comment type="caution">
    <text evidence="5">Lacks conserved residue(s) required for the propagation of feature annotation.</text>
</comment>
<name>A0A7S3J3A4_9SPIT</name>
<feature type="transmembrane region" description="Helical" evidence="5">
    <location>
        <begin position="51"/>
        <end position="67"/>
    </location>
</feature>
<dbReference type="GO" id="GO:0016020">
    <property type="term" value="C:membrane"/>
    <property type="evidence" value="ECO:0007669"/>
    <property type="project" value="UniProtKB-SubCell"/>
</dbReference>
<keyword evidence="4 5" id="KW-0472">Membrane</keyword>
<dbReference type="Pfam" id="PF01027">
    <property type="entry name" value="Bax1-I"/>
    <property type="match status" value="1"/>
</dbReference>
<feature type="transmembrane region" description="Helical" evidence="5">
    <location>
        <begin position="87"/>
        <end position="108"/>
    </location>
</feature>
<evidence type="ECO:0000256" key="4">
    <source>
        <dbReference type="ARBA" id="ARBA00023136"/>
    </source>
</evidence>
<accession>A0A7S3J3A4</accession>
<comment type="similarity">
    <text evidence="5">Belongs to the BI1 family.</text>
</comment>
<dbReference type="EMBL" id="HBII01004813">
    <property type="protein sequence ID" value="CAE0343276.1"/>
    <property type="molecule type" value="Transcribed_RNA"/>
</dbReference>
<feature type="transmembrane region" description="Helical" evidence="5">
    <location>
        <begin position="20"/>
        <end position="44"/>
    </location>
</feature>
<evidence type="ECO:0000256" key="5">
    <source>
        <dbReference type="RuleBase" id="RU004379"/>
    </source>
</evidence>
<gene>
    <name evidence="6" type="ORF">EHAR0213_LOCUS2183</name>
    <name evidence="7" type="ORF">EHAR0213_LOCUS2184</name>
</gene>
<evidence type="ECO:0000313" key="7">
    <source>
        <dbReference type="EMBL" id="CAE0343277.1"/>
    </source>
</evidence>
<dbReference type="PANTHER" id="PTHR23291:SF47">
    <property type="entry name" value="TRANSMEMBRANE BAX INHIBITOR MOTIF CONTAINING 7"/>
    <property type="match status" value="1"/>
</dbReference>